<evidence type="ECO:0000313" key="22">
    <source>
        <dbReference type="Proteomes" id="UP000031620"/>
    </source>
</evidence>
<keyword evidence="11 18" id="KW-0479">Metal-binding</keyword>
<dbReference type="InterPro" id="IPR016037">
    <property type="entry name" value="DHQ_synth_AroB"/>
</dbReference>
<evidence type="ECO:0000259" key="20">
    <source>
        <dbReference type="Pfam" id="PF24621"/>
    </source>
</evidence>
<dbReference type="EC" id="4.2.3.4" evidence="7 18"/>
<feature type="binding site" evidence="18">
    <location>
        <position position="143"/>
    </location>
    <ligand>
        <name>NAD(+)</name>
        <dbReference type="ChEBI" id="CHEBI:57540"/>
    </ligand>
</feature>
<dbReference type="SUPFAM" id="SSF56796">
    <property type="entry name" value="Dehydroquinate synthase-like"/>
    <property type="match status" value="1"/>
</dbReference>
<dbReference type="Gene3D" id="3.40.50.1970">
    <property type="match status" value="1"/>
</dbReference>
<dbReference type="InterPro" id="IPR056179">
    <property type="entry name" value="DHQS_C"/>
</dbReference>
<feature type="binding site" evidence="18">
    <location>
        <position position="246"/>
    </location>
    <ligand>
        <name>Zn(2+)</name>
        <dbReference type="ChEBI" id="CHEBI:29105"/>
    </ligand>
</feature>
<dbReference type="Pfam" id="PF24621">
    <property type="entry name" value="DHQS_C"/>
    <property type="match status" value="1"/>
</dbReference>
<dbReference type="GO" id="GO:0009073">
    <property type="term" value="P:aromatic amino acid family biosynthetic process"/>
    <property type="evidence" value="ECO:0007669"/>
    <property type="project" value="UniProtKB-KW"/>
</dbReference>
<comment type="pathway">
    <text evidence="5 18">Metabolic intermediate biosynthesis; chorismate biosynthesis; chorismate from D-erythrose 4-phosphate and phosphoenolpyruvate: step 2/7.</text>
</comment>
<evidence type="ECO:0000256" key="5">
    <source>
        <dbReference type="ARBA" id="ARBA00004661"/>
    </source>
</evidence>
<dbReference type="Pfam" id="PF01761">
    <property type="entry name" value="DHQ_synthase"/>
    <property type="match status" value="1"/>
</dbReference>
<comment type="cofactor">
    <cofactor evidence="18">
        <name>Co(2+)</name>
        <dbReference type="ChEBI" id="CHEBI:48828"/>
    </cofactor>
    <cofactor evidence="18">
        <name>Zn(2+)</name>
        <dbReference type="ChEBI" id="CHEBI:29105"/>
    </cofactor>
    <text evidence="18">Binds 1 divalent metal cation per subunit. Can use either Co(2+) or Zn(2+).</text>
</comment>
<dbReference type="InterPro" id="IPR050071">
    <property type="entry name" value="Dehydroquinate_synthase"/>
</dbReference>
<dbReference type="InterPro" id="IPR030960">
    <property type="entry name" value="DHQS/DOIS_N"/>
</dbReference>
<dbReference type="Gene3D" id="1.20.1090.10">
    <property type="entry name" value="Dehydroquinate synthase-like - alpha domain"/>
    <property type="match status" value="1"/>
</dbReference>
<protein>
    <recommendedName>
        <fullName evidence="8 18">3-dehydroquinate synthase</fullName>
        <shortName evidence="18">DHQS</shortName>
        <ecNumber evidence="7 18">4.2.3.4</ecNumber>
    </recommendedName>
</protein>
<dbReference type="Proteomes" id="UP000031620">
    <property type="component" value="Chromosome"/>
</dbReference>
<feature type="binding site" evidence="18">
    <location>
        <begin position="130"/>
        <end position="131"/>
    </location>
    <ligand>
        <name>NAD(+)</name>
        <dbReference type="ChEBI" id="CHEBI:57540"/>
    </ligand>
</feature>
<comment type="similarity">
    <text evidence="6 18">Belongs to the sugar phosphate cyclases superfamily. Dehydroquinate synthase family.</text>
</comment>
<keyword evidence="14 18" id="KW-0520">NAD</keyword>
<dbReference type="NCBIfam" id="TIGR01357">
    <property type="entry name" value="aroB"/>
    <property type="match status" value="1"/>
</dbReference>
<feature type="binding site" evidence="18">
    <location>
        <position position="152"/>
    </location>
    <ligand>
        <name>NAD(+)</name>
        <dbReference type="ChEBI" id="CHEBI:57540"/>
    </ligand>
</feature>
<evidence type="ECO:0000256" key="4">
    <source>
        <dbReference type="ARBA" id="ARBA00004496"/>
    </source>
</evidence>
<accession>A0A0A1GZU6</accession>
<dbReference type="KEGG" id="lho:LOOC260_120130"/>
<gene>
    <name evidence="18 21" type="primary">aroB</name>
    <name evidence="21" type="ORF">LOOC260_120130</name>
</gene>
<feature type="binding site" evidence="18">
    <location>
        <position position="262"/>
    </location>
    <ligand>
        <name>Zn(2+)</name>
        <dbReference type="ChEBI" id="CHEBI:29105"/>
    </ligand>
</feature>
<proteinExistence type="inferred from homology"/>
<feature type="domain" description="3-dehydroquinate synthase C-terminal" evidence="20">
    <location>
        <begin position="182"/>
        <end position="322"/>
    </location>
</feature>
<feature type="binding site" evidence="18">
    <location>
        <position position="185"/>
    </location>
    <ligand>
        <name>Zn(2+)</name>
        <dbReference type="ChEBI" id="CHEBI:29105"/>
    </ligand>
</feature>
<dbReference type="GO" id="GO:0008652">
    <property type="term" value="P:amino acid biosynthetic process"/>
    <property type="evidence" value="ECO:0007669"/>
    <property type="project" value="UniProtKB-KW"/>
</dbReference>
<dbReference type="PANTHER" id="PTHR43622">
    <property type="entry name" value="3-DEHYDROQUINATE SYNTHASE"/>
    <property type="match status" value="1"/>
</dbReference>
<comment type="cofactor">
    <cofactor evidence="3">
        <name>Zn(2+)</name>
        <dbReference type="ChEBI" id="CHEBI:29105"/>
    </cofactor>
</comment>
<dbReference type="PANTHER" id="PTHR43622:SF7">
    <property type="entry name" value="3-DEHYDROQUINATE SYNTHASE, CHLOROPLASTIC"/>
    <property type="match status" value="1"/>
</dbReference>
<dbReference type="RefSeq" id="WP_041094650.1">
    <property type="nucleotide sequence ID" value="NZ_AP014680.1"/>
</dbReference>
<evidence type="ECO:0000313" key="21">
    <source>
        <dbReference type="EMBL" id="BAP86519.1"/>
    </source>
</evidence>
<keyword evidence="15 18" id="KW-0057">Aromatic amino acid biosynthesis</keyword>
<dbReference type="GO" id="GO:0005737">
    <property type="term" value="C:cytoplasm"/>
    <property type="evidence" value="ECO:0007669"/>
    <property type="project" value="UniProtKB-SubCell"/>
</dbReference>
<evidence type="ECO:0000256" key="6">
    <source>
        <dbReference type="ARBA" id="ARBA00005412"/>
    </source>
</evidence>
<comment type="subcellular location">
    <subcellularLocation>
        <location evidence="4 18">Cytoplasm</location>
    </subcellularLocation>
</comment>
<dbReference type="STRING" id="1291742.LOOC260_120130"/>
<evidence type="ECO:0000256" key="13">
    <source>
        <dbReference type="ARBA" id="ARBA00022833"/>
    </source>
</evidence>
<dbReference type="HOGENOM" id="CLU_001201_0_1_9"/>
<dbReference type="EMBL" id="AP014680">
    <property type="protein sequence ID" value="BAP86519.1"/>
    <property type="molecule type" value="Genomic_DNA"/>
</dbReference>
<evidence type="ECO:0000256" key="9">
    <source>
        <dbReference type="ARBA" id="ARBA00022490"/>
    </source>
</evidence>
<dbReference type="InterPro" id="IPR030963">
    <property type="entry name" value="DHQ_synth_fam"/>
</dbReference>
<dbReference type="GO" id="GO:0003856">
    <property type="term" value="F:3-dehydroquinate synthase activity"/>
    <property type="evidence" value="ECO:0007669"/>
    <property type="project" value="UniProtKB-UniRule"/>
</dbReference>
<evidence type="ECO:0000256" key="11">
    <source>
        <dbReference type="ARBA" id="ARBA00022723"/>
    </source>
</evidence>
<keyword evidence="9 18" id="KW-0963">Cytoplasm</keyword>
<organism evidence="21 22">
    <name type="scientific">Paucilactobacillus hokkaidonensis JCM 18461</name>
    <dbReference type="NCBI Taxonomy" id="1291742"/>
    <lineage>
        <taxon>Bacteria</taxon>
        <taxon>Bacillati</taxon>
        <taxon>Bacillota</taxon>
        <taxon>Bacilli</taxon>
        <taxon>Lactobacillales</taxon>
        <taxon>Lactobacillaceae</taxon>
        <taxon>Paucilactobacillus</taxon>
    </lineage>
</organism>
<reference evidence="21 22" key="1">
    <citation type="submission" date="2014-11" db="EMBL/GenBank/DDBJ databases">
        <title>Complete genome sequence and analysis of Lactobacillus hokkaidonensis LOOC260T.</title>
        <authorList>
            <person name="Tanizawa Y."/>
            <person name="Tohno M."/>
            <person name="Kaminuma E."/>
            <person name="Nakamura Y."/>
            <person name="Arita M."/>
        </authorList>
    </citation>
    <scope>NUCLEOTIDE SEQUENCE [LARGE SCALE GENOMIC DNA]</scope>
    <source>
        <strain evidence="21 22">LOOC260</strain>
    </source>
</reference>
<dbReference type="HAMAP" id="MF_00110">
    <property type="entry name" value="DHQ_synthase"/>
    <property type="match status" value="1"/>
</dbReference>
<dbReference type="GO" id="GO:0000166">
    <property type="term" value="F:nucleotide binding"/>
    <property type="evidence" value="ECO:0007669"/>
    <property type="project" value="UniProtKB-KW"/>
</dbReference>
<dbReference type="PIRSF" id="PIRSF001455">
    <property type="entry name" value="DHQ_synth"/>
    <property type="match status" value="1"/>
</dbReference>
<evidence type="ECO:0000256" key="10">
    <source>
        <dbReference type="ARBA" id="ARBA00022605"/>
    </source>
</evidence>
<dbReference type="GO" id="GO:0046872">
    <property type="term" value="F:metal ion binding"/>
    <property type="evidence" value="ECO:0007669"/>
    <property type="project" value="UniProtKB-KW"/>
</dbReference>
<evidence type="ECO:0000256" key="14">
    <source>
        <dbReference type="ARBA" id="ARBA00023027"/>
    </source>
</evidence>
<comment type="function">
    <text evidence="18">Catalyzes the conversion of 3-deoxy-D-arabino-heptulosonate 7-phosphate (DAHP) to dehydroquinate (DHQ).</text>
</comment>
<feature type="binding site" evidence="18">
    <location>
        <begin position="170"/>
        <end position="173"/>
    </location>
    <ligand>
        <name>NAD(+)</name>
        <dbReference type="ChEBI" id="CHEBI:57540"/>
    </ligand>
</feature>
<evidence type="ECO:0000256" key="7">
    <source>
        <dbReference type="ARBA" id="ARBA00013031"/>
    </source>
</evidence>
<comment type="catalytic activity">
    <reaction evidence="1 18">
        <text>7-phospho-2-dehydro-3-deoxy-D-arabino-heptonate = 3-dehydroquinate + phosphate</text>
        <dbReference type="Rhea" id="RHEA:21968"/>
        <dbReference type="ChEBI" id="CHEBI:32364"/>
        <dbReference type="ChEBI" id="CHEBI:43474"/>
        <dbReference type="ChEBI" id="CHEBI:58394"/>
        <dbReference type="EC" id="4.2.3.4"/>
    </reaction>
</comment>
<evidence type="ECO:0000256" key="12">
    <source>
        <dbReference type="ARBA" id="ARBA00022741"/>
    </source>
</evidence>
<evidence type="ECO:0000256" key="8">
    <source>
        <dbReference type="ARBA" id="ARBA00017684"/>
    </source>
</evidence>
<keyword evidence="17 18" id="KW-0170">Cobalt</keyword>
<keyword evidence="10 18" id="KW-0028">Amino-acid biosynthesis</keyword>
<feature type="binding site" evidence="18">
    <location>
        <begin position="106"/>
        <end position="110"/>
    </location>
    <ligand>
        <name>NAD(+)</name>
        <dbReference type="ChEBI" id="CHEBI:57540"/>
    </ligand>
</feature>
<comment type="caution">
    <text evidence="18">Lacks conserved residue(s) required for the propagation of feature annotation.</text>
</comment>
<evidence type="ECO:0000256" key="17">
    <source>
        <dbReference type="ARBA" id="ARBA00023285"/>
    </source>
</evidence>
<evidence type="ECO:0000256" key="1">
    <source>
        <dbReference type="ARBA" id="ARBA00001393"/>
    </source>
</evidence>
<comment type="cofactor">
    <cofactor evidence="2 18">
        <name>NAD(+)</name>
        <dbReference type="ChEBI" id="CHEBI:57540"/>
    </cofactor>
</comment>
<name>A0A0A1GZU6_9LACO</name>
<evidence type="ECO:0000259" key="19">
    <source>
        <dbReference type="Pfam" id="PF01761"/>
    </source>
</evidence>
<feature type="domain" description="3-dehydroquinate synthase N-terminal" evidence="19">
    <location>
        <begin position="68"/>
        <end position="179"/>
    </location>
</feature>
<evidence type="ECO:0000256" key="3">
    <source>
        <dbReference type="ARBA" id="ARBA00001947"/>
    </source>
</evidence>
<dbReference type="CDD" id="cd08195">
    <property type="entry name" value="DHQS"/>
    <property type="match status" value="1"/>
</dbReference>
<dbReference type="AlphaFoldDB" id="A0A0A1GZU6"/>
<keyword evidence="12 18" id="KW-0547">Nucleotide-binding</keyword>
<evidence type="ECO:0000256" key="2">
    <source>
        <dbReference type="ARBA" id="ARBA00001911"/>
    </source>
</evidence>
<dbReference type="UniPathway" id="UPA00053">
    <property type="reaction ID" value="UER00085"/>
</dbReference>
<dbReference type="GO" id="GO:0009423">
    <property type="term" value="P:chorismate biosynthetic process"/>
    <property type="evidence" value="ECO:0007669"/>
    <property type="project" value="UniProtKB-UniRule"/>
</dbReference>
<evidence type="ECO:0000256" key="15">
    <source>
        <dbReference type="ARBA" id="ARBA00023141"/>
    </source>
</evidence>
<dbReference type="FunFam" id="3.40.50.1970:FF:000007">
    <property type="entry name" value="Pentafunctional AROM polypeptide"/>
    <property type="match status" value="1"/>
</dbReference>
<sequence length="358" mass="39124">MVKVAVNLPAKQYDVQIENGLLATIGELVQRVWQSRQVALISDTNVAPLYQAKVSQQLSEQGFQIHEYVVPAGEVSKAWPVAADLATKMAADHFTRSDGVIALGGGVVGDLAGFVASTYMRGISFIQIPTSLLAQVDSSVGGKTAIDLGEAKNIIGTFYQPDAVFIDPETLATLSDRYVAEGYAEIVKTAALDSTDFWALIEQINSVDDIRRYATQLSQRSVGYKARIVMGDEKEAGQRQLLNFGHTMGHAIELLAHGKLAHGEAVSIGMVHLMKVFEDLQLTQPGLTDQIANRLQAVGLPLDSKLLGTAEFYEKIKNDKKNKHGKLNLVYLKKIGQPEIYSIPTDQVKSFFNEEVTF</sequence>
<keyword evidence="13 18" id="KW-0862">Zinc</keyword>
<keyword evidence="16 18" id="KW-0456">Lyase</keyword>
<evidence type="ECO:0000256" key="18">
    <source>
        <dbReference type="HAMAP-Rule" id="MF_00110"/>
    </source>
</evidence>
<evidence type="ECO:0000256" key="16">
    <source>
        <dbReference type="ARBA" id="ARBA00023239"/>
    </source>
</evidence>